<proteinExistence type="predicted"/>
<protein>
    <submittedName>
        <fullName evidence="2">Uncharacterized protein</fullName>
    </submittedName>
</protein>
<geneLocation type="plasmid" evidence="2 3">
    <name>p_unnamed1</name>
</geneLocation>
<reference evidence="2 3" key="1">
    <citation type="submission" date="2020-08" db="EMBL/GenBank/DDBJ databases">
        <title>Genome sequence of Hymenobacter qilianensis JCM 19763T.</title>
        <authorList>
            <person name="Hyun D.-W."/>
            <person name="Bae J.-W."/>
        </authorList>
    </citation>
    <scope>NUCLEOTIDE SEQUENCE [LARGE SCALE GENOMIC DNA]</scope>
    <source>
        <strain evidence="2 3">JCM 19763</strain>
        <plasmid evidence="2 3">p_unnamed1</plasmid>
    </source>
</reference>
<dbReference type="Proteomes" id="UP000516093">
    <property type="component" value="Plasmid p_unnamed1"/>
</dbReference>
<dbReference type="EMBL" id="CP060785">
    <property type="protein sequence ID" value="QNP54314.1"/>
    <property type="molecule type" value="Genomic_DNA"/>
</dbReference>
<keyword evidence="3" id="KW-1185">Reference proteome</keyword>
<dbReference type="RefSeq" id="WP_187734473.1">
    <property type="nucleotide sequence ID" value="NZ_BMFN01000005.1"/>
</dbReference>
<gene>
    <name evidence="2" type="ORF">H9L05_21010</name>
</gene>
<keyword evidence="1" id="KW-1133">Transmembrane helix</keyword>
<dbReference type="KEGG" id="hqi:H9L05_21010"/>
<evidence type="ECO:0000313" key="3">
    <source>
        <dbReference type="Proteomes" id="UP000516093"/>
    </source>
</evidence>
<feature type="transmembrane region" description="Helical" evidence="1">
    <location>
        <begin position="89"/>
        <end position="109"/>
    </location>
</feature>
<feature type="transmembrane region" description="Helical" evidence="1">
    <location>
        <begin position="56"/>
        <end position="77"/>
    </location>
</feature>
<evidence type="ECO:0000256" key="1">
    <source>
        <dbReference type="SAM" id="Phobius"/>
    </source>
</evidence>
<feature type="transmembrane region" description="Helical" evidence="1">
    <location>
        <begin position="25"/>
        <end position="44"/>
    </location>
</feature>
<keyword evidence="1" id="KW-0812">Transmembrane</keyword>
<feature type="transmembrane region" description="Helical" evidence="1">
    <location>
        <begin position="115"/>
        <end position="136"/>
    </location>
</feature>
<dbReference type="AlphaFoldDB" id="A0A7H0H198"/>
<evidence type="ECO:0000313" key="2">
    <source>
        <dbReference type="EMBL" id="QNP54314.1"/>
    </source>
</evidence>
<organism evidence="2 3">
    <name type="scientific">Hymenobacter qilianensis</name>
    <dbReference type="NCBI Taxonomy" id="1385715"/>
    <lineage>
        <taxon>Bacteria</taxon>
        <taxon>Pseudomonadati</taxon>
        <taxon>Bacteroidota</taxon>
        <taxon>Cytophagia</taxon>
        <taxon>Cytophagales</taxon>
        <taxon>Hymenobacteraceae</taxon>
        <taxon>Hymenobacter</taxon>
    </lineage>
</organism>
<accession>A0A7H0H198</accession>
<keyword evidence="1" id="KW-0472">Membrane</keyword>
<keyword evidence="2" id="KW-0614">Plasmid</keyword>
<name>A0A7H0H198_9BACT</name>
<sequence>MLTPSLPASAGTPPKRRAPNTSYPLQWWAASIVLGPTLLVLLGVVQGEGLRGWETWPVFLLFGLVFSLPVLGACWWAHAWLLNTLRSAFAIKLLLNAIAIGGVLLNFLLLRGSMAMLLSAVYACSIVLASLCFRLYES</sequence>